<dbReference type="Proteomes" id="UP000274201">
    <property type="component" value="Chromosome"/>
</dbReference>
<reference evidence="1 2" key="1">
    <citation type="submission" date="2018-12" db="EMBL/GenBank/DDBJ databases">
        <authorList>
            <consortium name="Pathogen Informatics"/>
        </authorList>
    </citation>
    <scope>NUCLEOTIDE SEQUENCE [LARGE SCALE GENOMIC DNA]</scope>
    <source>
        <strain evidence="1 2">NCTC12905</strain>
    </source>
</reference>
<dbReference type="GO" id="GO:0016740">
    <property type="term" value="F:transferase activity"/>
    <property type="evidence" value="ECO:0007669"/>
    <property type="project" value="UniProtKB-KW"/>
</dbReference>
<dbReference type="RefSeq" id="WP_126603828.1">
    <property type="nucleotide sequence ID" value="NZ_LR134529.1"/>
</dbReference>
<keyword evidence="1" id="KW-0808">Transferase</keyword>
<dbReference type="Gene3D" id="3.30.470.20">
    <property type="entry name" value="ATP-grasp fold, B domain"/>
    <property type="match status" value="1"/>
</dbReference>
<evidence type="ECO:0000313" key="2">
    <source>
        <dbReference type="Proteomes" id="UP000274201"/>
    </source>
</evidence>
<accession>A0A3S4Z070</accession>
<dbReference type="AlphaFoldDB" id="A0A3S4Z070"/>
<dbReference type="EMBL" id="LR134529">
    <property type="protein sequence ID" value="VEJ45920.1"/>
    <property type="molecule type" value="Genomic_DNA"/>
</dbReference>
<gene>
    <name evidence="1" type="ORF">NCTC12905_01599</name>
</gene>
<name>A0A3S4Z070_BARVI</name>
<dbReference type="OrthoDB" id="6638203at2"/>
<protein>
    <submittedName>
        <fullName evidence="1">Glutathione synthase/Ribosomal protein S6 modification enzyme (Glutaminyl transferase)</fullName>
    </submittedName>
</protein>
<sequence length="321" mass="36558">MKLYWIVAQEEYANAQDIEYSYSEYTEEFNKRGIEFQFLKLENCLIKANSAGEFIFLYQGVPKNPDHSAYILSKADLNPQARAISLTLRNYFRISGTHLLNECIYGVENLEWDKIAQMVLARKLGAPVLPFTMCGYHKQTVPTITSFFSSEYESFIFKPVSSGMGFGVIKSDGLQHAMSIGNLISTSSSEYFLMPFVKDAQDVRFFFISGKLCFVKFRTPQGDGYIGNVARGGKNTILTEAAFITAYGKKKFYPEMLGISKNIVEKTKNNILAVDWLVNQEGYYFNEMCTAETGLTKLPQEIQQNVFDHLTTLLWKFHGQK</sequence>
<proteinExistence type="predicted"/>
<organism evidence="1 2">
    <name type="scientific">Bartonella vinsonii</name>
    <name type="common">Rochalimaea vinsonii</name>
    <dbReference type="NCBI Taxonomy" id="33047"/>
    <lineage>
        <taxon>Bacteria</taxon>
        <taxon>Pseudomonadati</taxon>
        <taxon>Pseudomonadota</taxon>
        <taxon>Alphaproteobacteria</taxon>
        <taxon>Hyphomicrobiales</taxon>
        <taxon>Bartonellaceae</taxon>
        <taxon>Bartonella</taxon>
    </lineage>
</organism>
<evidence type="ECO:0000313" key="1">
    <source>
        <dbReference type="EMBL" id="VEJ45920.1"/>
    </source>
</evidence>
<dbReference type="SUPFAM" id="SSF56059">
    <property type="entry name" value="Glutathione synthetase ATP-binding domain-like"/>
    <property type="match status" value="1"/>
</dbReference>